<evidence type="ECO:0000313" key="1">
    <source>
        <dbReference type="EMBL" id="VTR95539.1"/>
    </source>
</evidence>
<sequence length="113" mass="12159">MLRAALALTLGFAVVVGFGGNGFTAKAEDKKDVKKLEGKLTCTKCALSETDKCGHALIVKEGGKDVKYYLDDKGGAEKYHGKCCKADVDATVTGKVVEKDKKKHIEEPKVEIK</sequence>
<protein>
    <submittedName>
        <fullName evidence="1">Uncharacterized protein</fullName>
    </submittedName>
</protein>
<evidence type="ECO:0000313" key="2">
    <source>
        <dbReference type="Proteomes" id="UP000464178"/>
    </source>
</evidence>
<organism evidence="1 2">
    <name type="scientific">Gemmata massiliana</name>
    <dbReference type="NCBI Taxonomy" id="1210884"/>
    <lineage>
        <taxon>Bacteria</taxon>
        <taxon>Pseudomonadati</taxon>
        <taxon>Planctomycetota</taxon>
        <taxon>Planctomycetia</taxon>
        <taxon>Gemmatales</taxon>
        <taxon>Gemmataceae</taxon>
        <taxon>Gemmata</taxon>
    </lineage>
</organism>
<keyword evidence="2" id="KW-1185">Reference proteome</keyword>
<dbReference type="EMBL" id="LR593886">
    <property type="protein sequence ID" value="VTR95539.1"/>
    <property type="molecule type" value="Genomic_DNA"/>
</dbReference>
<dbReference type="AlphaFoldDB" id="A0A6P2D322"/>
<gene>
    <name evidence="1" type="ORF">SOIL9_21750</name>
</gene>
<proteinExistence type="predicted"/>
<reference evidence="1 2" key="1">
    <citation type="submission" date="2019-05" db="EMBL/GenBank/DDBJ databases">
        <authorList>
            <consortium name="Science for Life Laboratories"/>
        </authorList>
    </citation>
    <scope>NUCLEOTIDE SEQUENCE [LARGE SCALE GENOMIC DNA]</scope>
    <source>
        <strain evidence="1">Soil9</strain>
    </source>
</reference>
<dbReference type="KEGG" id="gms:SOIL9_21750"/>
<dbReference type="Pfam" id="PF19897">
    <property type="entry name" value="DUF6370"/>
    <property type="match status" value="1"/>
</dbReference>
<dbReference type="Proteomes" id="UP000464178">
    <property type="component" value="Chromosome"/>
</dbReference>
<dbReference type="InterPro" id="IPR045950">
    <property type="entry name" value="DUF6370"/>
</dbReference>
<dbReference type="RefSeq" id="WP_162669942.1">
    <property type="nucleotide sequence ID" value="NZ_LR593886.1"/>
</dbReference>
<name>A0A6P2D322_9BACT</name>
<accession>A0A6P2D322</accession>